<accession>A0A059BZR8</accession>
<evidence type="ECO:0000256" key="1">
    <source>
        <dbReference type="ARBA" id="ARBA00036993"/>
    </source>
</evidence>
<dbReference type="CDD" id="cd07828">
    <property type="entry name" value="lipocalin_heme-bd-THAP4-like"/>
    <property type="match status" value="1"/>
</dbReference>
<organism evidence="3">
    <name type="scientific">Eucalyptus grandis</name>
    <name type="common">Flooded gum</name>
    <dbReference type="NCBI Taxonomy" id="71139"/>
    <lineage>
        <taxon>Eukaryota</taxon>
        <taxon>Viridiplantae</taxon>
        <taxon>Streptophyta</taxon>
        <taxon>Embryophyta</taxon>
        <taxon>Tracheophyta</taxon>
        <taxon>Spermatophyta</taxon>
        <taxon>Magnoliopsida</taxon>
        <taxon>eudicotyledons</taxon>
        <taxon>Gunneridae</taxon>
        <taxon>Pentapetalae</taxon>
        <taxon>rosids</taxon>
        <taxon>malvids</taxon>
        <taxon>Myrtales</taxon>
        <taxon>Myrtaceae</taxon>
        <taxon>Myrtoideae</taxon>
        <taxon>Eucalypteae</taxon>
        <taxon>Eucalyptus</taxon>
    </lineage>
</organism>
<evidence type="ECO:0000313" key="3">
    <source>
        <dbReference type="EMBL" id="KCW71421.1"/>
    </source>
</evidence>
<dbReference type="eggNOG" id="KOG3371">
    <property type="taxonomic scope" value="Eukaryota"/>
</dbReference>
<dbReference type="Gene3D" id="2.40.128.20">
    <property type="match status" value="1"/>
</dbReference>
<dbReference type="EMBL" id="KK198758">
    <property type="protein sequence ID" value="KCW71421.1"/>
    <property type="molecule type" value="Genomic_DNA"/>
</dbReference>
<dbReference type="OrthoDB" id="58529at2759"/>
<dbReference type="KEGG" id="egr:104451050"/>
<dbReference type="SUPFAM" id="SSF50814">
    <property type="entry name" value="Lipocalins"/>
    <property type="match status" value="1"/>
</dbReference>
<dbReference type="AlphaFoldDB" id="A0A059BZR8"/>
<dbReference type="PANTHER" id="PTHR15854">
    <property type="entry name" value="THAP4 PROTEIN"/>
    <property type="match status" value="1"/>
</dbReference>
<dbReference type="InterPro" id="IPR012674">
    <property type="entry name" value="Calycin"/>
</dbReference>
<feature type="domain" description="THAP4-like heme-binding" evidence="2">
    <location>
        <begin position="6"/>
        <end position="152"/>
    </location>
</feature>
<dbReference type="InterPro" id="IPR014878">
    <property type="entry name" value="THAP4-like_heme-bd"/>
</dbReference>
<protein>
    <recommendedName>
        <fullName evidence="2">THAP4-like heme-binding domain-containing protein</fullName>
    </recommendedName>
</protein>
<dbReference type="STRING" id="71139.A0A059BZR8"/>
<dbReference type="Pfam" id="PF08768">
    <property type="entry name" value="THAP4_heme-bd"/>
    <property type="match status" value="1"/>
</dbReference>
<dbReference type="FunCoup" id="A0A059BZR8">
    <property type="interactions" value="102"/>
</dbReference>
<dbReference type="InterPro" id="IPR045165">
    <property type="entry name" value="Nitrobindin"/>
</dbReference>
<dbReference type="Gramene" id="KCW71421">
    <property type="protein sequence ID" value="KCW71421"/>
    <property type="gene ID" value="EUGRSUZ_F04482"/>
</dbReference>
<dbReference type="PANTHER" id="PTHR15854:SF4">
    <property type="entry name" value="PEROXYNITRITE ISOMERASE THAP4"/>
    <property type="match status" value="1"/>
</dbReference>
<name>A0A059BZR8_EUCGR</name>
<evidence type="ECO:0000259" key="2">
    <source>
        <dbReference type="Pfam" id="PF08768"/>
    </source>
</evidence>
<gene>
    <name evidence="3" type="ORF">EUGRSUZ_F04482</name>
</gene>
<reference evidence="3" key="1">
    <citation type="submission" date="2013-07" db="EMBL/GenBank/DDBJ databases">
        <title>The genome of Eucalyptus grandis.</title>
        <authorList>
            <person name="Schmutz J."/>
            <person name="Hayes R."/>
            <person name="Myburg A."/>
            <person name="Tuskan G."/>
            <person name="Grattapaglia D."/>
            <person name="Rokhsar D.S."/>
        </authorList>
    </citation>
    <scope>NUCLEOTIDE SEQUENCE</scope>
    <source>
        <tissue evidence="3">Leaf extractions</tissue>
    </source>
</reference>
<proteinExistence type="predicted"/>
<dbReference type="InParanoid" id="A0A059BZR8"/>
<sequence>MQGAVEGIGYLVGTWRGEGRGLYPTIDSFAYTEELTFCHPDPRKPVLAYSQRTWNPLTSLPMHSESGFWRPKLDGSLEVVLAQSTGLVEVQKGTFDADHKVICLKSDLVGNASKVKDITRVFKLVNGELSYVVEMATAMTGLQPHLKAVLRKV</sequence>
<dbReference type="OMA" id="YPYEESH"/>
<comment type="catalytic activity">
    <reaction evidence="1">
        <text>peroxynitrite = nitrate</text>
        <dbReference type="Rhea" id="RHEA:63116"/>
        <dbReference type="ChEBI" id="CHEBI:17632"/>
        <dbReference type="ChEBI" id="CHEBI:25941"/>
    </reaction>
    <physiologicalReaction direction="left-to-right" evidence="1">
        <dbReference type="Rhea" id="RHEA:63117"/>
    </physiologicalReaction>
</comment>